<organism evidence="3 4">
    <name type="scientific">Halalkalibacter kiskunsagensis</name>
    <dbReference type="NCBI Taxonomy" id="1548599"/>
    <lineage>
        <taxon>Bacteria</taxon>
        <taxon>Bacillati</taxon>
        <taxon>Bacillota</taxon>
        <taxon>Bacilli</taxon>
        <taxon>Bacillales</taxon>
        <taxon>Bacillaceae</taxon>
        <taxon>Halalkalibacter</taxon>
    </lineage>
</organism>
<dbReference type="Proteomes" id="UP001589838">
    <property type="component" value="Unassembled WGS sequence"/>
</dbReference>
<evidence type="ECO:0000256" key="1">
    <source>
        <dbReference type="ARBA" id="ARBA00023125"/>
    </source>
</evidence>
<proteinExistence type="predicted"/>
<evidence type="ECO:0000313" key="4">
    <source>
        <dbReference type="Proteomes" id="UP001589838"/>
    </source>
</evidence>
<dbReference type="RefSeq" id="WP_390183789.1">
    <property type="nucleotide sequence ID" value="NZ_JBHLUX010000017.1"/>
</dbReference>
<keyword evidence="4" id="KW-1185">Reference proteome</keyword>
<dbReference type="Pfam" id="PF07282">
    <property type="entry name" value="Cas12f1-like_TNB"/>
    <property type="match status" value="1"/>
</dbReference>
<dbReference type="InterPro" id="IPR010095">
    <property type="entry name" value="Cas12f1-like_TNB"/>
</dbReference>
<keyword evidence="1" id="KW-0238">DNA-binding</keyword>
<evidence type="ECO:0000313" key="3">
    <source>
        <dbReference type="EMBL" id="MFC0470022.1"/>
    </source>
</evidence>
<sequence length="114" mass="12974">HQSKELATNYDAVIIEDLDMRGMSQALKFGKSVADNGWGMFTTFLHYKLKDQGKQLVKIDKWFPSTKTCSSCGTVREIKLSERIYQCTCGLKMDRDYNSALNIKKEGIRLLTTA</sequence>
<dbReference type="EMBL" id="JBHLUX010000017">
    <property type="protein sequence ID" value="MFC0470022.1"/>
    <property type="molecule type" value="Genomic_DNA"/>
</dbReference>
<reference evidence="3 4" key="1">
    <citation type="submission" date="2024-09" db="EMBL/GenBank/DDBJ databases">
        <authorList>
            <person name="Sun Q."/>
            <person name="Mori K."/>
        </authorList>
    </citation>
    <scope>NUCLEOTIDE SEQUENCE [LARGE SCALE GENOMIC DNA]</scope>
    <source>
        <strain evidence="3 4">NCAIM B.02610</strain>
    </source>
</reference>
<dbReference type="GO" id="GO:0004519">
    <property type="term" value="F:endonuclease activity"/>
    <property type="evidence" value="ECO:0007669"/>
    <property type="project" value="UniProtKB-KW"/>
</dbReference>
<feature type="non-terminal residue" evidence="3">
    <location>
        <position position="1"/>
    </location>
</feature>
<keyword evidence="3" id="KW-0540">Nuclease</keyword>
<keyword evidence="3" id="KW-0255">Endonuclease</keyword>
<accession>A0ABV6K9N9</accession>
<name>A0ABV6K9N9_9BACI</name>
<keyword evidence="3" id="KW-0378">Hydrolase</keyword>
<protein>
    <submittedName>
        <fullName evidence="3">RNA-guided endonuclease InsQ/TnpB family protein</fullName>
    </submittedName>
</protein>
<evidence type="ECO:0000259" key="2">
    <source>
        <dbReference type="Pfam" id="PF07282"/>
    </source>
</evidence>
<gene>
    <name evidence="3" type="ORF">ACFFHM_05640</name>
</gene>
<feature type="domain" description="Cas12f1-like TNB" evidence="2">
    <location>
        <begin position="38"/>
        <end position="103"/>
    </location>
</feature>
<comment type="caution">
    <text evidence="3">The sequence shown here is derived from an EMBL/GenBank/DDBJ whole genome shotgun (WGS) entry which is preliminary data.</text>
</comment>
<dbReference type="NCBIfam" id="NF040570">
    <property type="entry name" value="guided_TnpB"/>
    <property type="match status" value="1"/>
</dbReference>